<proteinExistence type="predicted"/>
<evidence type="ECO:0000313" key="1">
    <source>
        <dbReference type="EMBL" id="MBW6435674.1"/>
    </source>
</evidence>
<accession>A0ABS7B3R6</accession>
<dbReference type="Proteomes" id="UP001519863">
    <property type="component" value="Unassembled WGS sequence"/>
</dbReference>
<evidence type="ECO:0000313" key="2">
    <source>
        <dbReference type="Proteomes" id="UP001519863"/>
    </source>
</evidence>
<gene>
    <name evidence="1" type="ORF">KZ829_18185</name>
</gene>
<reference evidence="1 2" key="1">
    <citation type="journal article" date="2013" name="Antonie Van Leeuwenhoek">
        <title>Actinoplanes hulinensis sp. nov., a novel actinomycete isolated from soybean root (Glycine max (L.) Merr).</title>
        <authorList>
            <person name="Shen Y."/>
            <person name="Liu C."/>
            <person name="Wang X."/>
            <person name="Zhao J."/>
            <person name="Jia F."/>
            <person name="Zhang Y."/>
            <person name="Wang L."/>
            <person name="Yang D."/>
            <person name="Xiang W."/>
        </authorList>
    </citation>
    <scope>NUCLEOTIDE SEQUENCE [LARGE SCALE GENOMIC DNA]</scope>
    <source>
        <strain evidence="1 2">NEAU-M9</strain>
    </source>
</reference>
<dbReference type="EMBL" id="JAHXZI010000009">
    <property type="protein sequence ID" value="MBW6435674.1"/>
    <property type="molecule type" value="Genomic_DNA"/>
</dbReference>
<sequence>MSDASDALVWLAAEGITRAGPGTWRCDYDGSEIPDPNLSFDAADWAMEDEERSPAERVRLTLGLFDLTGGIWIHEVLSRHLVTGGWDPELAEAIWTGYRARLGMPEVSRDLMISLVVNWFEDVRTSEAAFRALLGDDVRRLHGIGRLRELPHWRAVHVLAASGPVCWDHKRDVYQACASVPELHAAVLYALVRCYHDVYGHLVPAEALELLDGLDLPRDAKDRGPLRAVLAAGNAHHRDDPGLWRPES</sequence>
<keyword evidence="2" id="KW-1185">Reference proteome</keyword>
<dbReference type="RefSeq" id="WP_220145109.1">
    <property type="nucleotide sequence ID" value="NZ_JAHXZI010000009.1"/>
</dbReference>
<organism evidence="1 2">
    <name type="scientific">Actinoplanes hulinensis</name>
    <dbReference type="NCBI Taxonomy" id="1144547"/>
    <lineage>
        <taxon>Bacteria</taxon>
        <taxon>Bacillati</taxon>
        <taxon>Actinomycetota</taxon>
        <taxon>Actinomycetes</taxon>
        <taxon>Micromonosporales</taxon>
        <taxon>Micromonosporaceae</taxon>
        <taxon>Actinoplanes</taxon>
    </lineage>
</organism>
<comment type="caution">
    <text evidence="1">The sequence shown here is derived from an EMBL/GenBank/DDBJ whole genome shotgun (WGS) entry which is preliminary data.</text>
</comment>
<protein>
    <submittedName>
        <fullName evidence="1">Uncharacterized protein</fullName>
    </submittedName>
</protein>
<name>A0ABS7B3R6_9ACTN</name>